<evidence type="ECO:0000256" key="6">
    <source>
        <dbReference type="ARBA" id="ARBA00023136"/>
    </source>
</evidence>
<keyword evidence="3" id="KW-1003">Cell membrane</keyword>
<dbReference type="EMBL" id="QIBX01000032">
    <property type="protein sequence ID" value="RNL37320.1"/>
    <property type="molecule type" value="Genomic_DNA"/>
</dbReference>
<comment type="similarity">
    <text evidence="2">Belongs to the CpsC/CapA family.</text>
</comment>
<accession>A0A3N0ARQ7</accession>
<dbReference type="RefSeq" id="WP_123209795.1">
    <property type="nucleotide sequence ID" value="NZ_JBHTHO010000057.1"/>
</dbReference>
<dbReference type="InterPro" id="IPR032807">
    <property type="entry name" value="GNVR"/>
</dbReference>
<dbReference type="AlphaFoldDB" id="A0A3N0ARQ7"/>
<dbReference type="InterPro" id="IPR050445">
    <property type="entry name" value="Bact_polysacc_biosynth/exp"/>
</dbReference>
<sequence length="219" mass="23445">MTLLELLKLMRKHLKLVIALPIVCAIAMGLVSFLFMPNTYTASTSMYVLVQSDSGSASTMSTDLSASQMITNDVANLITSDRVTRDTATALQMNSLNDYDIAVQSETTTRVLTLSVTGQDVQSTAIIANELAKNVSTVAQEVMNVQSVNVIDEAITPESPSGPNRMMYTAVAFLAGLFLAVAIVVLMDVLNTKVRGAEDVEELLGVPVIGRIPAMKEGK</sequence>
<evidence type="ECO:0000256" key="1">
    <source>
        <dbReference type="ARBA" id="ARBA00004651"/>
    </source>
</evidence>
<evidence type="ECO:0000256" key="3">
    <source>
        <dbReference type="ARBA" id="ARBA00022475"/>
    </source>
</evidence>
<evidence type="ECO:0000256" key="5">
    <source>
        <dbReference type="ARBA" id="ARBA00022989"/>
    </source>
</evidence>
<evidence type="ECO:0000256" key="2">
    <source>
        <dbReference type="ARBA" id="ARBA00006683"/>
    </source>
</evidence>
<gene>
    <name evidence="10" type="ORF">DMP06_11115</name>
</gene>
<evidence type="ECO:0000256" key="4">
    <source>
        <dbReference type="ARBA" id="ARBA00022692"/>
    </source>
</evidence>
<keyword evidence="6 7" id="KW-0472">Membrane</keyword>
<organism evidence="10 11">
    <name type="scientific">Slackia equolifaciens</name>
    <dbReference type="NCBI Taxonomy" id="498718"/>
    <lineage>
        <taxon>Bacteria</taxon>
        <taxon>Bacillati</taxon>
        <taxon>Actinomycetota</taxon>
        <taxon>Coriobacteriia</taxon>
        <taxon>Eggerthellales</taxon>
        <taxon>Eggerthellaceae</taxon>
        <taxon>Slackia</taxon>
    </lineage>
</organism>
<dbReference type="PANTHER" id="PTHR32309">
    <property type="entry name" value="TYROSINE-PROTEIN KINASE"/>
    <property type="match status" value="1"/>
</dbReference>
<dbReference type="Proteomes" id="UP000269591">
    <property type="component" value="Unassembled WGS sequence"/>
</dbReference>
<proteinExistence type="inferred from homology"/>
<evidence type="ECO:0000313" key="10">
    <source>
        <dbReference type="EMBL" id="RNL37320.1"/>
    </source>
</evidence>
<feature type="transmembrane region" description="Helical" evidence="7">
    <location>
        <begin position="166"/>
        <end position="186"/>
    </location>
</feature>
<feature type="domain" description="Polysaccharide chain length determinant N-terminal" evidence="8">
    <location>
        <begin position="2"/>
        <end position="88"/>
    </location>
</feature>
<feature type="domain" description="Tyrosine-protein kinase G-rich" evidence="9">
    <location>
        <begin position="119"/>
        <end position="186"/>
    </location>
</feature>
<comment type="caution">
    <text evidence="10">The sequence shown here is derived from an EMBL/GenBank/DDBJ whole genome shotgun (WGS) entry which is preliminary data.</text>
</comment>
<protein>
    <submittedName>
        <fullName evidence="10">Lipopolysaccharide biosynthesis protein</fullName>
    </submittedName>
</protein>
<dbReference type="Pfam" id="PF13807">
    <property type="entry name" value="GNVR"/>
    <property type="match status" value="1"/>
</dbReference>
<dbReference type="GO" id="GO:0005886">
    <property type="term" value="C:plasma membrane"/>
    <property type="evidence" value="ECO:0007669"/>
    <property type="project" value="UniProtKB-SubCell"/>
</dbReference>
<reference evidence="11" key="1">
    <citation type="submission" date="2018-05" db="EMBL/GenBank/DDBJ databases">
        <title>Genome Sequencing of selected type strains of the family Eggerthellaceae.</title>
        <authorList>
            <person name="Danylec N."/>
            <person name="Stoll D.A."/>
            <person name="Doetsch A."/>
            <person name="Huch M."/>
        </authorList>
    </citation>
    <scope>NUCLEOTIDE SEQUENCE [LARGE SCALE GENOMIC DNA]</scope>
    <source>
        <strain evidence="11">DSM 24851</strain>
    </source>
</reference>
<evidence type="ECO:0000313" key="11">
    <source>
        <dbReference type="Proteomes" id="UP000269591"/>
    </source>
</evidence>
<dbReference type="PANTHER" id="PTHR32309:SF13">
    <property type="entry name" value="FERRIC ENTEROBACTIN TRANSPORT PROTEIN FEPE"/>
    <property type="match status" value="1"/>
</dbReference>
<keyword evidence="11" id="KW-1185">Reference proteome</keyword>
<feature type="transmembrane region" description="Helical" evidence="7">
    <location>
        <begin position="16"/>
        <end position="36"/>
    </location>
</feature>
<keyword evidence="5 7" id="KW-1133">Transmembrane helix</keyword>
<evidence type="ECO:0000256" key="7">
    <source>
        <dbReference type="SAM" id="Phobius"/>
    </source>
</evidence>
<evidence type="ECO:0000259" key="8">
    <source>
        <dbReference type="Pfam" id="PF02706"/>
    </source>
</evidence>
<evidence type="ECO:0000259" key="9">
    <source>
        <dbReference type="Pfam" id="PF13807"/>
    </source>
</evidence>
<comment type="subcellular location">
    <subcellularLocation>
        <location evidence="1">Cell membrane</location>
        <topology evidence="1">Multi-pass membrane protein</topology>
    </subcellularLocation>
</comment>
<keyword evidence="4 7" id="KW-0812">Transmembrane</keyword>
<dbReference type="InterPro" id="IPR003856">
    <property type="entry name" value="LPS_length_determ_N"/>
</dbReference>
<dbReference type="GO" id="GO:0004713">
    <property type="term" value="F:protein tyrosine kinase activity"/>
    <property type="evidence" value="ECO:0007669"/>
    <property type="project" value="TreeGrafter"/>
</dbReference>
<name>A0A3N0ARQ7_9ACTN</name>
<dbReference type="OrthoDB" id="2360475at2"/>
<dbReference type="Pfam" id="PF02706">
    <property type="entry name" value="Wzz"/>
    <property type="match status" value="1"/>
</dbReference>